<dbReference type="InterPro" id="IPR036866">
    <property type="entry name" value="RibonucZ/Hydroxyglut_hydro"/>
</dbReference>
<feature type="signal peptide" evidence="2">
    <location>
        <begin position="1"/>
        <end position="26"/>
    </location>
</feature>
<accession>A0ABV5CC06</accession>
<dbReference type="RefSeq" id="WP_375556563.1">
    <property type="nucleotide sequence ID" value="NZ_JBBVGT010000002.1"/>
</dbReference>
<dbReference type="InterPro" id="IPR050855">
    <property type="entry name" value="NDM-1-like"/>
</dbReference>
<dbReference type="PANTHER" id="PTHR42951:SF4">
    <property type="entry name" value="ACYL-COENZYME A THIOESTERASE MBLAC2"/>
    <property type="match status" value="1"/>
</dbReference>
<proteinExistence type="inferred from homology"/>
<sequence>MKRRKFIRNASLAAAVLSLNKQDALAALINTQEYNFLTLRDSIGIFTEAGGTIGWLNSDEGYLVVDAQFPHSASHLIGELKKLGSKPFNYLINTHHHGDHTAGNIAFKGLIGKVVAHNNSLINQKAVAKRSDKESEQLYPDTVFTESWELKTGKESVKAHYFGPGHTNGDAIIHFQNANIVHMGDLVFNRRYPFIDKSAGADIGNWIQVLQKAMDTFDRDTLFIFGHSLDPEKIIGSQADIKAFQNYLSALLDHVGGQIKSGRNLEEILKTESIPGVPEWQGDGIERSLNAAYQELNQ</sequence>
<dbReference type="Gene3D" id="3.60.15.10">
    <property type="entry name" value="Ribonuclease Z/Hydroxyacylglutathione hydrolase-like"/>
    <property type="match status" value="1"/>
</dbReference>
<feature type="domain" description="Metallo-beta-lactamase" evidence="3">
    <location>
        <begin position="50"/>
        <end position="227"/>
    </location>
</feature>
<comment type="caution">
    <text evidence="4">The sequence shown here is derived from an EMBL/GenBank/DDBJ whole genome shotgun (WGS) entry which is preliminary data.</text>
</comment>
<evidence type="ECO:0000256" key="2">
    <source>
        <dbReference type="SAM" id="SignalP"/>
    </source>
</evidence>
<evidence type="ECO:0000313" key="4">
    <source>
        <dbReference type="EMBL" id="MFB5945006.1"/>
    </source>
</evidence>
<dbReference type="Proteomes" id="UP001580928">
    <property type="component" value="Unassembled WGS sequence"/>
</dbReference>
<evidence type="ECO:0000259" key="3">
    <source>
        <dbReference type="SMART" id="SM00849"/>
    </source>
</evidence>
<dbReference type="InterPro" id="IPR001279">
    <property type="entry name" value="Metallo-B-lactamas"/>
</dbReference>
<dbReference type="SUPFAM" id="SSF56281">
    <property type="entry name" value="Metallo-hydrolase/oxidoreductase"/>
    <property type="match status" value="1"/>
</dbReference>
<dbReference type="EMBL" id="JBBVGT010000002">
    <property type="protein sequence ID" value="MFB5945006.1"/>
    <property type="molecule type" value="Genomic_DNA"/>
</dbReference>
<dbReference type="CDD" id="cd16282">
    <property type="entry name" value="metallo-hydrolase-like_MBL-fold"/>
    <property type="match status" value="1"/>
</dbReference>
<evidence type="ECO:0000256" key="1">
    <source>
        <dbReference type="ARBA" id="ARBA00005250"/>
    </source>
</evidence>
<dbReference type="SMART" id="SM00849">
    <property type="entry name" value="Lactamase_B"/>
    <property type="match status" value="1"/>
</dbReference>
<gene>
    <name evidence="4" type="ORF">WKR92_04095</name>
</gene>
<evidence type="ECO:0000313" key="5">
    <source>
        <dbReference type="Proteomes" id="UP001580928"/>
    </source>
</evidence>
<reference evidence="4 5" key="1">
    <citation type="submission" date="2024-04" db="EMBL/GenBank/DDBJ databases">
        <title>Albibacterium profundi sp. nov., isolated from sediment of the Challenger Deep of Mariana Trench.</title>
        <authorList>
            <person name="Wang Y."/>
        </authorList>
    </citation>
    <scope>NUCLEOTIDE SEQUENCE [LARGE SCALE GENOMIC DNA]</scope>
    <source>
        <strain evidence="4 5">RHL897</strain>
    </source>
</reference>
<name>A0ABV5CC06_9SPHI</name>
<protein>
    <submittedName>
        <fullName evidence="4">MBL fold metallo-hydrolase</fullName>
    </submittedName>
</protein>
<feature type="chain" id="PRO_5047341057" evidence="2">
    <location>
        <begin position="27"/>
        <end position="298"/>
    </location>
</feature>
<organism evidence="4 5">
    <name type="scientific">Albibacterium profundi</name>
    <dbReference type="NCBI Taxonomy" id="3134906"/>
    <lineage>
        <taxon>Bacteria</taxon>
        <taxon>Pseudomonadati</taxon>
        <taxon>Bacteroidota</taxon>
        <taxon>Sphingobacteriia</taxon>
        <taxon>Sphingobacteriales</taxon>
        <taxon>Sphingobacteriaceae</taxon>
        <taxon>Albibacterium</taxon>
    </lineage>
</organism>
<dbReference type="Pfam" id="PF00753">
    <property type="entry name" value="Lactamase_B"/>
    <property type="match status" value="1"/>
</dbReference>
<keyword evidence="5" id="KW-1185">Reference proteome</keyword>
<dbReference type="PANTHER" id="PTHR42951">
    <property type="entry name" value="METALLO-BETA-LACTAMASE DOMAIN-CONTAINING"/>
    <property type="match status" value="1"/>
</dbReference>
<comment type="similarity">
    <text evidence="1">Belongs to the metallo-beta-lactamase superfamily. Class-B beta-lactamase family.</text>
</comment>
<keyword evidence="2" id="KW-0732">Signal</keyword>